<protein>
    <submittedName>
        <fullName evidence="1">Class I SAM-dependent methyltransferase</fullName>
    </submittedName>
</protein>
<dbReference type="GO" id="GO:0008168">
    <property type="term" value="F:methyltransferase activity"/>
    <property type="evidence" value="ECO:0007669"/>
    <property type="project" value="UniProtKB-KW"/>
</dbReference>
<keyword evidence="2" id="KW-1185">Reference proteome</keyword>
<reference evidence="2" key="1">
    <citation type="journal article" date="2019" name="Int. J. Syst. Evol. Microbiol.">
        <title>The Global Catalogue of Microorganisms (GCM) 10K type strain sequencing project: providing services to taxonomists for standard genome sequencing and annotation.</title>
        <authorList>
            <consortium name="The Broad Institute Genomics Platform"/>
            <consortium name="The Broad Institute Genome Sequencing Center for Infectious Disease"/>
            <person name="Wu L."/>
            <person name="Ma J."/>
        </authorList>
    </citation>
    <scope>NUCLEOTIDE SEQUENCE [LARGE SCALE GENOMIC DNA]</scope>
    <source>
        <strain evidence="2">JCM 15933</strain>
    </source>
</reference>
<accession>A0ABP4MEY5</accession>
<dbReference type="InterPro" id="IPR029063">
    <property type="entry name" value="SAM-dependent_MTases_sf"/>
</dbReference>
<dbReference type="PANTHER" id="PTHR43167">
    <property type="entry name" value="PUTATIVE (AFU_ORTHOLOGUE AFUA_6G01830)-RELATED"/>
    <property type="match status" value="1"/>
</dbReference>
<sequence length="200" mass="21615">MAIGGTARHETQLDLPDRVAAAVAAARGAGFTASCLPEHGRLLRLLAAGIGAGRIAETGTGYGVGLAWMVSGAHPDAQLFSIEREPHRAQRAQQLFADDSRVKVRCGDWRELVDEAPFDMLVLDGGGQGKADEPPLEPADWLRRGAVVVIDDFTPMTSWPPRHAGELDEARMFWLEHPRLRTTEIRVTPTAASLVATYIG</sequence>
<dbReference type="Gene3D" id="3.40.50.150">
    <property type="entry name" value="Vaccinia Virus protein VP39"/>
    <property type="match status" value="1"/>
</dbReference>
<proteinExistence type="predicted"/>
<keyword evidence="1" id="KW-0808">Transferase</keyword>
<dbReference type="SUPFAM" id="SSF53335">
    <property type="entry name" value="S-adenosyl-L-methionine-dependent methyltransferases"/>
    <property type="match status" value="1"/>
</dbReference>
<comment type="caution">
    <text evidence="1">The sequence shown here is derived from an EMBL/GenBank/DDBJ whole genome shotgun (WGS) entry which is preliminary data.</text>
</comment>
<evidence type="ECO:0000313" key="1">
    <source>
        <dbReference type="EMBL" id="GAA1543031.1"/>
    </source>
</evidence>
<dbReference type="GO" id="GO:0032259">
    <property type="term" value="P:methylation"/>
    <property type="evidence" value="ECO:0007669"/>
    <property type="project" value="UniProtKB-KW"/>
</dbReference>
<evidence type="ECO:0000313" key="2">
    <source>
        <dbReference type="Proteomes" id="UP001501470"/>
    </source>
</evidence>
<dbReference type="Pfam" id="PF13578">
    <property type="entry name" value="Methyltransf_24"/>
    <property type="match status" value="1"/>
</dbReference>
<dbReference type="EMBL" id="BAAAQD010000017">
    <property type="protein sequence ID" value="GAA1543031.1"/>
    <property type="molecule type" value="Genomic_DNA"/>
</dbReference>
<gene>
    <name evidence="1" type="ORF">GCM10009827_073320</name>
</gene>
<keyword evidence="1" id="KW-0489">Methyltransferase</keyword>
<name>A0ABP4MEY5_9ACTN</name>
<dbReference type="Proteomes" id="UP001501470">
    <property type="component" value="Unassembled WGS sequence"/>
</dbReference>
<organism evidence="1 2">
    <name type="scientific">Dactylosporangium maewongense</name>
    <dbReference type="NCBI Taxonomy" id="634393"/>
    <lineage>
        <taxon>Bacteria</taxon>
        <taxon>Bacillati</taxon>
        <taxon>Actinomycetota</taxon>
        <taxon>Actinomycetes</taxon>
        <taxon>Micromonosporales</taxon>
        <taxon>Micromonosporaceae</taxon>
        <taxon>Dactylosporangium</taxon>
    </lineage>
</organism>
<dbReference type="PANTHER" id="PTHR43167:SF1">
    <property type="entry name" value="PUTATIVE (AFU_ORTHOLOGUE AFUA_6G01830)-RELATED"/>
    <property type="match status" value="1"/>
</dbReference>
<dbReference type="RefSeq" id="WP_344507387.1">
    <property type="nucleotide sequence ID" value="NZ_BAAAQD010000017.1"/>
</dbReference>